<feature type="domain" description="DUF397" evidence="1">
    <location>
        <begin position="6"/>
        <end position="54"/>
    </location>
</feature>
<sequence>MSPEAASHSSGASNACIEVRVTDMRVDVRDSKNRTAGKLTFDRAAWVAFLAEMRAPGSAGR</sequence>
<dbReference type="AlphaFoldDB" id="A0A2T0QED0"/>
<accession>A0A2T0QED0</accession>
<gene>
    <name evidence="2" type="ORF">CLV72_101804</name>
</gene>
<reference evidence="2 3" key="1">
    <citation type="submission" date="2018-03" db="EMBL/GenBank/DDBJ databases">
        <title>Genomic Encyclopedia of Archaeal and Bacterial Type Strains, Phase II (KMG-II): from individual species to whole genera.</title>
        <authorList>
            <person name="Goeker M."/>
        </authorList>
    </citation>
    <scope>NUCLEOTIDE SEQUENCE [LARGE SCALE GENOMIC DNA]</scope>
    <source>
        <strain evidence="2 3">DSM 45601</strain>
    </source>
</reference>
<evidence type="ECO:0000313" key="2">
    <source>
        <dbReference type="EMBL" id="PRY02203.1"/>
    </source>
</evidence>
<keyword evidence="3" id="KW-1185">Reference proteome</keyword>
<comment type="caution">
    <text evidence="2">The sequence shown here is derived from an EMBL/GenBank/DDBJ whole genome shotgun (WGS) entry which is preliminary data.</text>
</comment>
<dbReference type="EMBL" id="PVZC01000001">
    <property type="protein sequence ID" value="PRY02203.1"/>
    <property type="molecule type" value="Genomic_DNA"/>
</dbReference>
<protein>
    <submittedName>
        <fullName evidence="2">Uncharacterized protein DUF397</fullName>
    </submittedName>
</protein>
<evidence type="ECO:0000259" key="1">
    <source>
        <dbReference type="Pfam" id="PF04149"/>
    </source>
</evidence>
<organism evidence="2 3">
    <name type="scientific">Allonocardiopsis opalescens</name>
    <dbReference type="NCBI Taxonomy" id="1144618"/>
    <lineage>
        <taxon>Bacteria</taxon>
        <taxon>Bacillati</taxon>
        <taxon>Actinomycetota</taxon>
        <taxon>Actinomycetes</taxon>
        <taxon>Streptosporangiales</taxon>
        <taxon>Allonocardiopsis</taxon>
    </lineage>
</organism>
<evidence type="ECO:0000313" key="3">
    <source>
        <dbReference type="Proteomes" id="UP000237846"/>
    </source>
</evidence>
<proteinExistence type="predicted"/>
<dbReference type="Pfam" id="PF04149">
    <property type="entry name" value="DUF397"/>
    <property type="match status" value="1"/>
</dbReference>
<dbReference type="Proteomes" id="UP000237846">
    <property type="component" value="Unassembled WGS sequence"/>
</dbReference>
<dbReference type="InterPro" id="IPR007278">
    <property type="entry name" value="DUF397"/>
</dbReference>
<name>A0A2T0QED0_9ACTN</name>